<evidence type="ECO:0000259" key="1">
    <source>
        <dbReference type="Pfam" id="PF05685"/>
    </source>
</evidence>
<dbReference type="PANTHER" id="PTHR34107">
    <property type="entry name" value="SLL0198 PROTEIN-RELATED"/>
    <property type="match status" value="1"/>
</dbReference>
<proteinExistence type="predicted"/>
<dbReference type="InterPro" id="IPR008538">
    <property type="entry name" value="Uma2"/>
</dbReference>
<evidence type="ECO:0000313" key="3">
    <source>
        <dbReference type="Proteomes" id="UP001204953"/>
    </source>
</evidence>
<dbReference type="InterPro" id="IPR012296">
    <property type="entry name" value="Nuclease_put_TT1808"/>
</dbReference>
<dbReference type="Pfam" id="PF05685">
    <property type="entry name" value="Uma2"/>
    <property type="match status" value="1"/>
</dbReference>
<feature type="domain" description="Putative restriction endonuclease" evidence="1">
    <location>
        <begin position="24"/>
        <end position="196"/>
    </location>
</feature>
<sequence length="201" mass="22604">MLETPTKPEILLIVPNSIELHVTPEQFEALALANRDLRLERTGTGELIVNPPTGWETGKRNFNLTGQLARWCEEHENLGEGFDSSTGFILPNGATRSPDASWVSRQRWEALTPAQKGTFPHICPDFVVELRSTSDTLSDLQAKMREYMENGALLGWLLNPKQRQVEIYRPGQNVEVLENPVELSGEDILPGFILNLNKLWG</sequence>
<dbReference type="Gene3D" id="3.90.1570.10">
    <property type="entry name" value="tt1808, chain A"/>
    <property type="match status" value="1"/>
</dbReference>
<name>A0AAE3GSG7_9CYAN</name>
<evidence type="ECO:0000313" key="2">
    <source>
        <dbReference type="EMBL" id="MCP2729003.1"/>
    </source>
</evidence>
<dbReference type="Proteomes" id="UP001204953">
    <property type="component" value="Unassembled WGS sequence"/>
</dbReference>
<accession>A0AAE3GSG7</accession>
<dbReference type="GO" id="GO:0004519">
    <property type="term" value="F:endonuclease activity"/>
    <property type="evidence" value="ECO:0007669"/>
    <property type="project" value="UniProtKB-KW"/>
</dbReference>
<keyword evidence="3" id="KW-1185">Reference proteome</keyword>
<dbReference type="InterPro" id="IPR011335">
    <property type="entry name" value="Restrct_endonuc-II-like"/>
</dbReference>
<keyword evidence="2" id="KW-0255">Endonuclease</keyword>
<gene>
    <name evidence="2" type="ORF">NJ959_11100</name>
</gene>
<dbReference type="EMBL" id="JAMZMM010000087">
    <property type="protein sequence ID" value="MCP2729003.1"/>
    <property type="molecule type" value="Genomic_DNA"/>
</dbReference>
<dbReference type="CDD" id="cd06260">
    <property type="entry name" value="DUF820-like"/>
    <property type="match status" value="1"/>
</dbReference>
<organism evidence="2 3">
    <name type="scientific">Limnofasciculus baicalensis BBK-W-15</name>
    <dbReference type="NCBI Taxonomy" id="2699891"/>
    <lineage>
        <taxon>Bacteria</taxon>
        <taxon>Bacillati</taxon>
        <taxon>Cyanobacteriota</taxon>
        <taxon>Cyanophyceae</taxon>
        <taxon>Coleofasciculales</taxon>
        <taxon>Coleofasciculaceae</taxon>
        <taxon>Limnofasciculus</taxon>
        <taxon>Limnofasciculus baicalensis</taxon>
    </lineage>
</organism>
<reference evidence="2" key="1">
    <citation type="submission" date="2022-06" db="EMBL/GenBank/DDBJ databases">
        <title>New cyanobacteria of genus Symplocastrum in benthos of Lake Baikal.</title>
        <authorList>
            <person name="Sorokovikova E."/>
            <person name="Tikhonova I."/>
            <person name="Krasnopeev A."/>
            <person name="Evseev P."/>
            <person name="Gladkikh A."/>
            <person name="Belykh O."/>
        </authorList>
    </citation>
    <scope>NUCLEOTIDE SEQUENCE</scope>
    <source>
        <strain evidence="2">BBK-W-15</strain>
    </source>
</reference>
<dbReference type="RefSeq" id="WP_254011791.1">
    <property type="nucleotide sequence ID" value="NZ_JAMZMM010000087.1"/>
</dbReference>
<dbReference type="PANTHER" id="PTHR34107:SF7">
    <property type="entry name" value="SLR2092 PROTEIN"/>
    <property type="match status" value="1"/>
</dbReference>
<dbReference type="AlphaFoldDB" id="A0AAE3GSG7"/>
<dbReference type="SUPFAM" id="SSF52980">
    <property type="entry name" value="Restriction endonuclease-like"/>
    <property type="match status" value="1"/>
</dbReference>
<comment type="caution">
    <text evidence="2">The sequence shown here is derived from an EMBL/GenBank/DDBJ whole genome shotgun (WGS) entry which is preliminary data.</text>
</comment>
<keyword evidence="2" id="KW-0540">Nuclease</keyword>
<protein>
    <submittedName>
        <fullName evidence="2">Uma2 family endonuclease</fullName>
    </submittedName>
</protein>
<keyword evidence="2" id="KW-0378">Hydrolase</keyword>